<sequence>MIRLIQILENYGNWKQVLQVIEWMQARERFKSNRIRNIYTAALDALGKATRPMESLNKSFESLKPDMLIVLGNVSAQGAKLSTSKQSLNLCYKNFTVCWVHFLTYHTMLFLEIETLENAMALDFDGYGAFEIGN</sequence>
<organism evidence="1 2">
    <name type="scientific">Lactuca saligna</name>
    <name type="common">Willowleaf lettuce</name>
    <dbReference type="NCBI Taxonomy" id="75948"/>
    <lineage>
        <taxon>Eukaryota</taxon>
        <taxon>Viridiplantae</taxon>
        <taxon>Streptophyta</taxon>
        <taxon>Embryophyta</taxon>
        <taxon>Tracheophyta</taxon>
        <taxon>Spermatophyta</taxon>
        <taxon>Magnoliopsida</taxon>
        <taxon>eudicotyledons</taxon>
        <taxon>Gunneridae</taxon>
        <taxon>Pentapetalae</taxon>
        <taxon>asterids</taxon>
        <taxon>campanulids</taxon>
        <taxon>Asterales</taxon>
        <taxon>Asteraceae</taxon>
        <taxon>Cichorioideae</taxon>
        <taxon>Cichorieae</taxon>
        <taxon>Lactucinae</taxon>
        <taxon>Lactuca</taxon>
    </lineage>
</organism>
<name>A0AA35ZH82_LACSI</name>
<dbReference type="InterPro" id="IPR044645">
    <property type="entry name" value="DG1/EMB2279-like"/>
</dbReference>
<evidence type="ECO:0008006" key="3">
    <source>
        <dbReference type="Google" id="ProtNLM"/>
    </source>
</evidence>
<evidence type="ECO:0000313" key="2">
    <source>
        <dbReference type="Proteomes" id="UP001177003"/>
    </source>
</evidence>
<dbReference type="EMBL" id="OX465083">
    <property type="protein sequence ID" value="CAI9292565.1"/>
    <property type="molecule type" value="Genomic_DNA"/>
</dbReference>
<gene>
    <name evidence="1" type="ORF">LSALG_LOCUS31632</name>
</gene>
<dbReference type="GO" id="GO:0009658">
    <property type="term" value="P:chloroplast organization"/>
    <property type="evidence" value="ECO:0007669"/>
    <property type="project" value="InterPro"/>
</dbReference>
<accession>A0AA35ZH82</accession>
<dbReference type="PANTHER" id="PTHR46935">
    <property type="entry name" value="OS01G0674700 PROTEIN"/>
    <property type="match status" value="1"/>
</dbReference>
<proteinExistence type="predicted"/>
<dbReference type="AlphaFoldDB" id="A0AA35ZH82"/>
<evidence type="ECO:0000313" key="1">
    <source>
        <dbReference type="EMBL" id="CAI9292565.1"/>
    </source>
</evidence>
<dbReference type="PANTHER" id="PTHR46935:SF1">
    <property type="entry name" value="OS01G0674700 PROTEIN"/>
    <property type="match status" value="1"/>
</dbReference>
<dbReference type="Proteomes" id="UP001177003">
    <property type="component" value="Chromosome 7"/>
</dbReference>
<protein>
    <recommendedName>
        <fullName evidence="3">Pentatricopeptide repeat-containing protein</fullName>
    </recommendedName>
</protein>
<dbReference type="GO" id="GO:0009507">
    <property type="term" value="C:chloroplast"/>
    <property type="evidence" value="ECO:0007669"/>
    <property type="project" value="TreeGrafter"/>
</dbReference>
<keyword evidence="2" id="KW-1185">Reference proteome</keyword>
<reference evidence="1" key="1">
    <citation type="submission" date="2023-04" db="EMBL/GenBank/DDBJ databases">
        <authorList>
            <person name="Vijverberg K."/>
            <person name="Xiong W."/>
            <person name="Schranz E."/>
        </authorList>
    </citation>
    <scope>NUCLEOTIDE SEQUENCE</scope>
</reference>